<sequence>MMIKFFCRRLLRLVPYFFLTLLSANLSYAETPVKILAFGDSLTHGYGLEAGDTFPERLQVALHEAGYNVTVINGGNSGDTSASGRSRLEWALMDEAKVVIVELGANDGLRGLEPSQTRENLSQIIAGFKKTGAKVLLTGMQAPRNLGTEYVAEFDRIYPELAEEYNVAFYPFFLEGVALDPSLNQGDGIHPNRQGVDVIVQNILPYLVPFLEQGTE</sequence>
<dbReference type="InterPro" id="IPR036514">
    <property type="entry name" value="SGNH_hydro_sf"/>
</dbReference>
<dbReference type="CDD" id="cd01822">
    <property type="entry name" value="Lysophospholipase_L1_like"/>
    <property type="match status" value="1"/>
</dbReference>
<comment type="caution">
    <text evidence="3">The sequence shown here is derived from an EMBL/GenBank/DDBJ whole genome shotgun (WGS) entry which is preliminary data.</text>
</comment>
<dbReference type="SUPFAM" id="SSF52266">
    <property type="entry name" value="SGNH hydrolase"/>
    <property type="match status" value="1"/>
</dbReference>
<dbReference type="EMBL" id="LANI01000022">
    <property type="protein sequence ID" value="KKJ76118.1"/>
    <property type="molecule type" value="Genomic_DNA"/>
</dbReference>
<protein>
    <submittedName>
        <fullName evidence="3">GDSL family lipase</fullName>
    </submittedName>
</protein>
<organism evidence="3 4">
    <name type="scientific">Kiloniella litopenaei</name>
    <dbReference type="NCBI Taxonomy" id="1549748"/>
    <lineage>
        <taxon>Bacteria</taxon>
        <taxon>Pseudomonadati</taxon>
        <taxon>Pseudomonadota</taxon>
        <taxon>Alphaproteobacteria</taxon>
        <taxon>Rhodospirillales</taxon>
        <taxon>Kiloniellaceae</taxon>
        <taxon>Kiloniella</taxon>
    </lineage>
</organism>
<dbReference type="Proteomes" id="UP000034491">
    <property type="component" value="Unassembled WGS sequence"/>
</dbReference>
<dbReference type="GO" id="GO:0004622">
    <property type="term" value="F:phosphatidylcholine lysophospholipase activity"/>
    <property type="evidence" value="ECO:0007669"/>
    <property type="project" value="TreeGrafter"/>
</dbReference>
<dbReference type="InterPro" id="IPR051532">
    <property type="entry name" value="Ester_Hydrolysis_Enzymes"/>
</dbReference>
<feature type="signal peptide" evidence="1">
    <location>
        <begin position="1"/>
        <end position="29"/>
    </location>
</feature>
<keyword evidence="1" id="KW-0732">Signal</keyword>
<dbReference type="PANTHER" id="PTHR30383">
    <property type="entry name" value="THIOESTERASE 1/PROTEASE 1/LYSOPHOSPHOLIPASE L1"/>
    <property type="match status" value="1"/>
</dbReference>
<name>A0A0M2R946_9PROT</name>
<feature type="domain" description="SGNH hydrolase-type esterase" evidence="2">
    <location>
        <begin position="37"/>
        <end position="196"/>
    </location>
</feature>
<dbReference type="Gene3D" id="3.40.50.1110">
    <property type="entry name" value="SGNH hydrolase"/>
    <property type="match status" value="1"/>
</dbReference>
<dbReference type="InterPro" id="IPR013830">
    <property type="entry name" value="SGNH_hydro"/>
</dbReference>
<evidence type="ECO:0000259" key="2">
    <source>
        <dbReference type="Pfam" id="PF13472"/>
    </source>
</evidence>
<evidence type="ECO:0000313" key="4">
    <source>
        <dbReference type="Proteomes" id="UP000034491"/>
    </source>
</evidence>
<accession>A0A0M2R946</accession>
<keyword evidence="4" id="KW-1185">Reference proteome</keyword>
<evidence type="ECO:0000256" key="1">
    <source>
        <dbReference type="SAM" id="SignalP"/>
    </source>
</evidence>
<dbReference type="AlphaFoldDB" id="A0A0M2R946"/>
<dbReference type="PATRIC" id="fig|1549748.8.peg.1817"/>
<gene>
    <name evidence="3" type="ORF">WH95_15295</name>
</gene>
<dbReference type="STRING" id="1549748.WH95_15295"/>
<feature type="chain" id="PRO_5005640595" evidence="1">
    <location>
        <begin position="30"/>
        <end position="216"/>
    </location>
</feature>
<reference evidence="3 4" key="1">
    <citation type="submission" date="2015-03" db="EMBL/GenBank/DDBJ databases">
        <title>Genome sequence of Kiloniella sp. P1-1, isolated from the gut microflora of Pacific white shrimp, Penaeus vannamei.</title>
        <authorList>
            <person name="Shao Z."/>
            <person name="Wang L."/>
            <person name="Li X."/>
        </authorList>
    </citation>
    <scope>NUCLEOTIDE SEQUENCE [LARGE SCALE GENOMIC DNA]</scope>
    <source>
        <strain evidence="3 4">P1-1</strain>
    </source>
</reference>
<evidence type="ECO:0000313" key="3">
    <source>
        <dbReference type="EMBL" id="KKJ76118.1"/>
    </source>
</evidence>
<dbReference type="OrthoDB" id="9786188at2"/>
<dbReference type="PANTHER" id="PTHR30383:SF24">
    <property type="entry name" value="THIOESTERASE 1_PROTEASE 1_LYSOPHOSPHOLIPASE L1"/>
    <property type="match status" value="1"/>
</dbReference>
<dbReference type="Pfam" id="PF13472">
    <property type="entry name" value="Lipase_GDSL_2"/>
    <property type="match status" value="1"/>
</dbReference>
<proteinExistence type="predicted"/>